<dbReference type="GO" id="GO:0017174">
    <property type="term" value="F:glycine N-methyltransferase activity"/>
    <property type="evidence" value="ECO:0007669"/>
    <property type="project" value="InterPro"/>
</dbReference>
<dbReference type="HOGENOM" id="CLU_598322_0_0_10"/>
<dbReference type="EMBL" id="CP001110">
    <property type="protein sequence ID" value="ACF44433.1"/>
    <property type="molecule type" value="Genomic_DNA"/>
</dbReference>
<reference evidence="6 7" key="1">
    <citation type="submission" date="2008-06" db="EMBL/GenBank/DDBJ databases">
        <title>Complete sequence of Pelodictyon phaeoclathratiforme BU-1.</title>
        <authorList>
            <consortium name="US DOE Joint Genome Institute"/>
            <person name="Lucas S."/>
            <person name="Copeland A."/>
            <person name="Lapidus A."/>
            <person name="Glavina del Rio T."/>
            <person name="Dalin E."/>
            <person name="Tice H."/>
            <person name="Bruce D."/>
            <person name="Goodwin L."/>
            <person name="Pitluck S."/>
            <person name="Schmutz J."/>
            <person name="Larimer F."/>
            <person name="Land M."/>
            <person name="Hauser L."/>
            <person name="Kyrpides N."/>
            <person name="Mikhailova N."/>
            <person name="Liu Z."/>
            <person name="Li T."/>
            <person name="Zhao F."/>
            <person name="Overmann J."/>
            <person name="Bryant D.A."/>
            <person name="Richardson P."/>
        </authorList>
    </citation>
    <scope>NUCLEOTIDE SEQUENCE [LARGE SCALE GENOMIC DNA]</scope>
    <source>
        <strain evidence="7">DSM 5477 / BU-1</strain>
    </source>
</reference>
<feature type="domain" description="Methyltransferase type 12" evidence="4">
    <location>
        <begin position="217"/>
        <end position="323"/>
    </location>
</feature>
<evidence type="ECO:0000259" key="5">
    <source>
        <dbReference type="Pfam" id="PF13271"/>
    </source>
</evidence>
<dbReference type="eggNOG" id="COG2226">
    <property type="taxonomic scope" value="Bacteria"/>
</dbReference>
<dbReference type="SUPFAM" id="SSF53335">
    <property type="entry name" value="S-adenosyl-L-methionine-dependent methyltransferases"/>
    <property type="match status" value="1"/>
</dbReference>
<dbReference type="Gene3D" id="3.40.50.150">
    <property type="entry name" value="Vaccinia Virus protein VP39"/>
    <property type="match status" value="1"/>
</dbReference>
<dbReference type="GO" id="GO:0046498">
    <property type="term" value="P:S-adenosylhomocysteine metabolic process"/>
    <property type="evidence" value="ECO:0007669"/>
    <property type="project" value="TreeGrafter"/>
</dbReference>
<dbReference type="GO" id="GO:0016594">
    <property type="term" value="F:glycine binding"/>
    <property type="evidence" value="ECO:0007669"/>
    <property type="project" value="TreeGrafter"/>
</dbReference>
<dbReference type="KEGG" id="pph:Ppha_2237"/>
<dbReference type="InterPro" id="IPR025139">
    <property type="entry name" value="DUF4062"/>
</dbReference>
<dbReference type="GO" id="GO:1904047">
    <property type="term" value="F:S-adenosyl-L-methionine binding"/>
    <property type="evidence" value="ECO:0007669"/>
    <property type="project" value="TreeGrafter"/>
</dbReference>
<name>B4SDR5_PELPB</name>
<dbReference type="GO" id="GO:0006111">
    <property type="term" value="P:regulation of gluconeogenesis"/>
    <property type="evidence" value="ECO:0007669"/>
    <property type="project" value="TreeGrafter"/>
</dbReference>
<dbReference type="GO" id="GO:1901052">
    <property type="term" value="P:sarcosine metabolic process"/>
    <property type="evidence" value="ECO:0007669"/>
    <property type="project" value="TreeGrafter"/>
</dbReference>
<dbReference type="GO" id="GO:0046500">
    <property type="term" value="P:S-adenosylmethionine metabolic process"/>
    <property type="evidence" value="ECO:0007669"/>
    <property type="project" value="TreeGrafter"/>
</dbReference>
<sequence>MRIFLSSTYEDMIEYRNSVMEVLRGNEMIYRGMEFFGASENTPIDVCFQNIAESDRMIVLLGTRYGSRPDCNSHSFTELEIREAERLGKPILIYILDTDRQPVLIKHVDSGKNKSDLDALINYLSNKYSVQKYVTPEELGVILARDLLRIEKDTNTHRGKNSLIGEYRETAYDKLAYWYDHWYKDHWELDDPFKTIVSIIKAYDEGSRGNILRKKILDCACGTGNTYVSFTKNGYNIYGTDGSRYMLQKAKNNCDSIGVSTDHIELEPLNWTDNKSYHAKFSSGFFDVIINTANSFCHIPPVSGYMDVALNNFYDLLAPGGLLIIDTKKYIKTRSLNDIETYQELRYIAGKQEWILRSEREEPRNIEGLGNVKFHTRLMYDNDPAFTHPVCRALIVVTIYGESINPCVHVIPYYPLPSVMLKMEMEKAGFMPVTIFPAMENLVLDWKYDIVVGRKPG</sequence>
<evidence type="ECO:0000256" key="3">
    <source>
        <dbReference type="ARBA" id="ARBA00022691"/>
    </source>
</evidence>
<evidence type="ECO:0000256" key="2">
    <source>
        <dbReference type="ARBA" id="ARBA00022679"/>
    </source>
</evidence>
<evidence type="ECO:0000313" key="6">
    <source>
        <dbReference type="EMBL" id="ACF44433.1"/>
    </source>
</evidence>
<keyword evidence="2 6" id="KW-0808">Transferase</keyword>
<keyword evidence="7" id="KW-1185">Reference proteome</keyword>
<evidence type="ECO:0000313" key="7">
    <source>
        <dbReference type="Proteomes" id="UP000002724"/>
    </source>
</evidence>
<dbReference type="PANTHER" id="PTHR16458:SF2">
    <property type="entry name" value="GLYCINE N-METHYLTRANSFERASE"/>
    <property type="match status" value="1"/>
</dbReference>
<dbReference type="GO" id="GO:0042802">
    <property type="term" value="F:identical protein binding"/>
    <property type="evidence" value="ECO:0007669"/>
    <property type="project" value="TreeGrafter"/>
</dbReference>
<protein>
    <submittedName>
        <fullName evidence="6">Methyltransferase type 12</fullName>
    </submittedName>
</protein>
<evidence type="ECO:0000256" key="1">
    <source>
        <dbReference type="ARBA" id="ARBA00022603"/>
    </source>
</evidence>
<dbReference type="GO" id="GO:0005829">
    <property type="term" value="C:cytosol"/>
    <property type="evidence" value="ECO:0007669"/>
    <property type="project" value="TreeGrafter"/>
</dbReference>
<dbReference type="STRING" id="324925.Ppha_2237"/>
<dbReference type="InterPro" id="IPR014369">
    <property type="entry name" value="Gly/Sar_N_MeTrfase"/>
</dbReference>
<dbReference type="Pfam" id="PF13271">
    <property type="entry name" value="DUF4062"/>
    <property type="match status" value="1"/>
</dbReference>
<dbReference type="OrthoDB" id="593596at2"/>
<dbReference type="GO" id="GO:0006730">
    <property type="term" value="P:one-carbon metabolic process"/>
    <property type="evidence" value="ECO:0007669"/>
    <property type="project" value="TreeGrafter"/>
</dbReference>
<dbReference type="GO" id="GO:0032259">
    <property type="term" value="P:methylation"/>
    <property type="evidence" value="ECO:0007669"/>
    <property type="project" value="UniProtKB-KW"/>
</dbReference>
<keyword evidence="3" id="KW-0949">S-adenosyl-L-methionine</keyword>
<organism evidence="6 7">
    <name type="scientific">Pelodictyon phaeoclathratiforme (strain DSM 5477 / BU-1)</name>
    <dbReference type="NCBI Taxonomy" id="324925"/>
    <lineage>
        <taxon>Bacteria</taxon>
        <taxon>Pseudomonadati</taxon>
        <taxon>Chlorobiota</taxon>
        <taxon>Chlorobiia</taxon>
        <taxon>Chlorobiales</taxon>
        <taxon>Chlorobiaceae</taxon>
        <taxon>Chlorobium/Pelodictyon group</taxon>
        <taxon>Pelodictyon</taxon>
    </lineage>
</organism>
<proteinExistence type="predicted"/>
<dbReference type="InterPro" id="IPR029063">
    <property type="entry name" value="SAM-dependent_MTases_sf"/>
</dbReference>
<dbReference type="GO" id="GO:0051289">
    <property type="term" value="P:protein homotetramerization"/>
    <property type="evidence" value="ECO:0007669"/>
    <property type="project" value="TreeGrafter"/>
</dbReference>
<keyword evidence="1 6" id="KW-0489">Methyltransferase</keyword>
<feature type="domain" description="DUF4062" evidence="5">
    <location>
        <begin position="2"/>
        <end position="84"/>
    </location>
</feature>
<dbReference type="Pfam" id="PF08242">
    <property type="entry name" value="Methyltransf_12"/>
    <property type="match status" value="1"/>
</dbReference>
<accession>B4SDR5</accession>
<evidence type="ECO:0000259" key="4">
    <source>
        <dbReference type="Pfam" id="PF08242"/>
    </source>
</evidence>
<dbReference type="AlphaFoldDB" id="B4SDR5"/>
<gene>
    <name evidence="6" type="ordered locus">Ppha_2237</name>
</gene>
<dbReference type="PANTHER" id="PTHR16458">
    <property type="entry name" value="GLYCINE N-METHYLTRANSFERASE"/>
    <property type="match status" value="1"/>
</dbReference>
<dbReference type="InterPro" id="IPR013217">
    <property type="entry name" value="Methyltransf_12"/>
</dbReference>
<dbReference type="Proteomes" id="UP000002724">
    <property type="component" value="Chromosome"/>
</dbReference>
<dbReference type="CDD" id="cd02440">
    <property type="entry name" value="AdoMet_MTases"/>
    <property type="match status" value="1"/>
</dbReference>